<dbReference type="Proteomes" id="UP000790377">
    <property type="component" value="Unassembled WGS sequence"/>
</dbReference>
<name>A0ACB8ASG9_9AGAM</name>
<protein>
    <submittedName>
        <fullName evidence="1">Uncharacterized protein</fullName>
    </submittedName>
</protein>
<organism evidence="1 2">
    <name type="scientific">Hygrophoropsis aurantiaca</name>
    <dbReference type="NCBI Taxonomy" id="72124"/>
    <lineage>
        <taxon>Eukaryota</taxon>
        <taxon>Fungi</taxon>
        <taxon>Dikarya</taxon>
        <taxon>Basidiomycota</taxon>
        <taxon>Agaricomycotina</taxon>
        <taxon>Agaricomycetes</taxon>
        <taxon>Agaricomycetidae</taxon>
        <taxon>Boletales</taxon>
        <taxon>Coniophorineae</taxon>
        <taxon>Hygrophoropsidaceae</taxon>
        <taxon>Hygrophoropsis</taxon>
    </lineage>
</organism>
<dbReference type="EMBL" id="MU267595">
    <property type="protein sequence ID" value="KAH7915953.1"/>
    <property type="molecule type" value="Genomic_DNA"/>
</dbReference>
<gene>
    <name evidence="1" type="ORF">BJ138DRAFT_1233098</name>
</gene>
<evidence type="ECO:0000313" key="1">
    <source>
        <dbReference type="EMBL" id="KAH7915953.1"/>
    </source>
</evidence>
<sequence length="289" mass="32462">MSSTTYQASKVERNYQSFPGSQYILPSDDIERQRQVFRLALQHKVLKTAYDGRLIFPPVQIPAGANILDSGTGSGTWIMDVRDEVPEDATLLGIDIEARMFPPPDERMNFMIQSVTSLPPDWDNKFALVNQRLLIAGLTVSEWGTALREIYRILTPGGFVQLGEIRARFSGGPVTERQSAMLAALFEKKGLFIECAKHLPVLMKEAGFINVRTEEKVIEIGKWAGPAGEEARDNFIGVFRGLEKPSVMTGLATSAEYEELMENLEREWDEVTDSKTDFYVFHAQKPLIV</sequence>
<proteinExistence type="predicted"/>
<comment type="caution">
    <text evidence="1">The sequence shown here is derived from an EMBL/GenBank/DDBJ whole genome shotgun (WGS) entry which is preliminary data.</text>
</comment>
<keyword evidence="2" id="KW-1185">Reference proteome</keyword>
<reference evidence="1" key="1">
    <citation type="journal article" date="2021" name="New Phytol.">
        <title>Evolutionary innovations through gain and loss of genes in the ectomycorrhizal Boletales.</title>
        <authorList>
            <person name="Wu G."/>
            <person name="Miyauchi S."/>
            <person name="Morin E."/>
            <person name="Kuo A."/>
            <person name="Drula E."/>
            <person name="Varga T."/>
            <person name="Kohler A."/>
            <person name="Feng B."/>
            <person name="Cao Y."/>
            <person name="Lipzen A."/>
            <person name="Daum C."/>
            <person name="Hundley H."/>
            <person name="Pangilinan J."/>
            <person name="Johnson J."/>
            <person name="Barry K."/>
            <person name="LaButti K."/>
            <person name="Ng V."/>
            <person name="Ahrendt S."/>
            <person name="Min B."/>
            <person name="Choi I.G."/>
            <person name="Park H."/>
            <person name="Plett J.M."/>
            <person name="Magnuson J."/>
            <person name="Spatafora J.W."/>
            <person name="Nagy L.G."/>
            <person name="Henrissat B."/>
            <person name="Grigoriev I.V."/>
            <person name="Yang Z.L."/>
            <person name="Xu J."/>
            <person name="Martin F.M."/>
        </authorList>
    </citation>
    <scope>NUCLEOTIDE SEQUENCE</scope>
    <source>
        <strain evidence="1">ATCC 28755</strain>
    </source>
</reference>
<accession>A0ACB8ASG9</accession>
<evidence type="ECO:0000313" key="2">
    <source>
        <dbReference type="Proteomes" id="UP000790377"/>
    </source>
</evidence>